<accession>A0A2R6NQQ3</accession>
<dbReference type="OrthoDB" id="25002at2759"/>
<dbReference type="AlphaFoldDB" id="A0A2R6NQQ3"/>
<feature type="compositionally biased region" description="Polar residues" evidence="1">
    <location>
        <begin position="176"/>
        <end position="197"/>
    </location>
</feature>
<protein>
    <submittedName>
        <fullName evidence="3">Uncharacterized protein</fullName>
    </submittedName>
</protein>
<organism evidence="3 4">
    <name type="scientific">Hermanssonia centrifuga</name>
    <dbReference type="NCBI Taxonomy" id="98765"/>
    <lineage>
        <taxon>Eukaryota</taxon>
        <taxon>Fungi</taxon>
        <taxon>Dikarya</taxon>
        <taxon>Basidiomycota</taxon>
        <taxon>Agaricomycotina</taxon>
        <taxon>Agaricomycetes</taxon>
        <taxon>Polyporales</taxon>
        <taxon>Meruliaceae</taxon>
        <taxon>Hermanssonia</taxon>
    </lineage>
</organism>
<dbReference type="SUPFAM" id="SSF47954">
    <property type="entry name" value="Cyclin-like"/>
    <property type="match status" value="1"/>
</dbReference>
<evidence type="ECO:0000313" key="4">
    <source>
        <dbReference type="Proteomes" id="UP000186601"/>
    </source>
</evidence>
<dbReference type="STRING" id="98765.A0A2R6NQQ3"/>
<reference evidence="3 4" key="1">
    <citation type="submission" date="2018-02" db="EMBL/GenBank/DDBJ databases">
        <title>Genome sequence of the basidiomycete white-rot fungus Phlebia centrifuga.</title>
        <authorList>
            <person name="Granchi Z."/>
            <person name="Peng M."/>
            <person name="de Vries R.P."/>
            <person name="Hilden K."/>
            <person name="Makela M.R."/>
            <person name="Grigoriev I."/>
            <person name="Riley R."/>
        </authorList>
    </citation>
    <scope>NUCLEOTIDE SEQUENCE [LARGE SCALE GENOMIC DNA]</scope>
    <source>
        <strain evidence="3 4">FBCC195</strain>
    </source>
</reference>
<sequence length="226" mass="24837">MGAANITAAQWIFPVSVLTQSTPSRTASSISLEKELYDRARGIEFLFRLGVSLGLPSSAMYTAATWFHRFYMRFSMEDYHRQFAEGPSSLSLAARIASPAPSASLPTPPSHKPAYPESARFAVNFFKFNEVELAAVAGTEQIVPQIPPPDNTATRQKLYHPLSHVALEKQRTVISDTMTSGNTEDQRQASPPRQSHSPAKASSHGWKPVNGELPTRPTPSERLDLS</sequence>
<dbReference type="InterPro" id="IPR043198">
    <property type="entry name" value="Cyclin/Ssn8"/>
</dbReference>
<comment type="caution">
    <text evidence="3">The sequence shown here is derived from an EMBL/GenBank/DDBJ whole genome shotgun (WGS) entry which is preliminary data.</text>
</comment>
<evidence type="ECO:0000256" key="2">
    <source>
        <dbReference type="SAM" id="Phobius"/>
    </source>
</evidence>
<dbReference type="GO" id="GO:0016538">
    <property type="term" value="F:cyclin-dependent protein serine/threonine kinase regulator activity"/>
    <property type="evidence" value="ECO:0007669"/>
    <property type="project" value="InterPro"/>
</dbReference>
<dbReference type="Proteomes" id="UP000186601">
    <property type="component" value="Unassembled WGS sequence"/>
</dbReference>
<dbReference type="GO" id="GO:0006357">
    <property type="term" value="P:regulation of transcription by RNA polymerase II"/>
    <property type="evidence" value="ECO:0007669"/>
    <property type="project" value="InterPro"/>
</dbReference>
<feature type="transmembrane region" description="Helical" evidence="2">
    <location>
        <begin position="45"/>
        <end position="67"/>
    </location>
</feature>
<keyword evidence="4" id="KW-1185">Reference proteome</keyword>
<evidence type="ECO:0000313" key="3">
    <source>
        <dbReference type="EMBL" id="PSR74914.1"/>
    </source>
</evidence>
<dbReference type="PANTHER" id="PTHR10026">
    <property type="entry name" value="CYCLIN"/>
    <property type="match status" value="1"/>
</dbReference>
<dbReference type="InterPro" id="IPR036915">
    <property type="entry name" value="Cyclin-like_sf"/>
</dbReference>
<dbReference type="Gene3D" id="1.10.472.10">
    <property type="entry name" value="Cyclin-like"/>
    <property type="match status" value="1"/>
</dbReference>
<keyword evidence="2" id="KW-0812">Transmembrane</keyword>
<keyword evidence="2" id="KW-1133">Transmembrane helix</keyword>
<evidence type="ECO:0000256" key="1">
    <source>
        <dbReference type="SAM" id="MobiDB-lite"/>
    </source>
</evidence>
<gene>
    <name evidence="3" type="ORF">PHLCEN_2v9448</name>
</gene>
<proteinExistence type="predicted"/>
<keyword evidence="2" id="KW-0472">Membrane</keyword>
<dbReference type="EMBL" id="MLYV02000944">
    <property type="protein sequence ID" value="PSR74914.1"/>
    <property type="molecule type" value="Genomic_DNA"/>
</dbReference>
<feature type="region of interest" description="Disordered" evidence="1">
    <location>
        <begin position="176"/>
        <end position="226"/>
    </location>
</feature>
<name>A0A2R6NQQ3_9APHY</name>